<feature type="transmembrane region" description="Helical" evidence="6">
    <location>
        <begin position="12"/>
        <end position="31"/>
    </location>
</feature>
<dbReference type="PANTHER" id="PTHR30028:SF0">
    <property type="entry name" value="PROTEIN ALUMINUM SENSITIVE 3"/>
    <property type="match status" value="1"/>
</dbReference>
<dbReference type="Pfam" id="PF03649">
    <property type="entry name" value="UPF0014"/>
    <property type="match status" value="1"/>
</dbReference>
<feature type="transmembrane region" description="Helical" evidence="6">
    <location>
        <begin position="38"/>
        <end position="56"/>
    </location>
</feature>
<feature type="transmembrane region" description="Helical" evidence="6">
    <location>
        <begin position="91"/>
        <end position="113"/>
    </location>
</feature>
<evidence type="ECO:0000313" key="7">
    <source>
        <dbReference type="EMBL" id="XAO45760.1"/>
    </source>
</evidence>
<dbReference type="AlphaFoldDB" id="A0AAU6WDA7"/>
<evidence type="ECO:0000256" key="2">
    <source>
        <dbReference type="ARBA" id="ARBA00005268"/>
    </source>
</evidence>
<comment type="subcellular location">
    <subcellularLocation>
        <location evidence="1">Membrane</location>
        <topology evidence="1">Multi-pass membrane protein</topology>
    </subcellularLocation>
</comment>
<accession>A0AAU6WDA7</accession>
<evidence type="ECO:0000313" key="8">
    <source>
        <dbReference type="Proteomes" id="UP001486888"/>
    </source>
</evidence>
<dbReference type="InterPro" id="IPR005226">
    <property type="entry name" value="UPF0014_fam"/>
</dbReference>
<gene>
    <name evidence="7" type="ORF">QMQ05_15700</name>
</gene>
<sequence length="246" mass="25710">MNSTLLNTGWPMWVMLAIVVGATGIITSRFLDLSAKKIFSAAGRALIQLILIALIISQVSTSWILTIALLLLMLGVAVFTSTQRIETVRWWVPASVIFGGVAPVVELMFGFGVLPVTPLAVIAVIGQLIGGTMSATNLAGRRIEQELSQRAGEVEAALALGFPENAARNLVGRPVAAEALLPGLDQTRTVGTVTLPGAFVGLVLGGASPLEAGLVQLVVLINLLAVQAIAVSLLAMMIERKIGVRA</sequence>
<organism evidence="7 8">
    <name type="scientific">Glutamicibacter ectropisis</name>
    <dbReference type="NCBI Taxonomy" id="3046593"/>
    <lineage>
        <taxon>Bacteria</taxon>
        <taxon>Bacillati</taxon>
        <taxon>Actinomycetota</taxon>
        <taxon>Actinomycetes</taxon>
        <taxon>Micrococcales</taxon>
        <taxon>Micrococcaceae</taxon>
        <taxon>Glutamicibacter</taxon>
    </lineage>
</organism>
<dbReference type="PANTHER" id="PTHR30028">
    <property type="entry name" value="UPF0014 INNER MEMBRANE PROTEIN YBBM-RELATED"/>
    <property type="match status" value="1"/>
</dbReference>
<feature type="transmembrane region" description="Helical" evidence="6">
    <location>
        <begin position="62"/>
        <end position="79"/>
    </location>
</feature>
<name>A0AAU6WDA7_9MICC</name>
<keyword evidence="5 6" id="KW-0472">Membrane</keyword>
<dbReference type="KEGG" id="gey:QMQ05_15700"/>
<protein>
    <submittedName>
        <fullName evidence="7">ABC transporter permease</fullName>
    </submittedName>
</protein>
<evidence type="ECO:0000256" key="3">
    <source>
        <dbReference type="ARBA" id="ARBA00022692"/>
    </source>
</evidence>
<evidence type="ECO:0000256" key="5">
    <source>
        <dbReference type="ARBA" id="ARBA00023136"/>
    </source>
</evidence>
<proteinExistence type="inferred from homology"/>
<keyword evidence="8" id="KW-1185">Reference proteome</keyword>
<feature type="transmembrane region" description="Helical" evidence="6">
    <location>
        <begin position="190"/>
        <end position="208"/>
    </location>
</feature>
<comment type="similarity">
    <text evidence="2">Belongs to the UPF0014 family.</text>
</comment>
<dbReference type="GO" id="GO:0005886">
    <property type="term" value="C:plasma membrane"/>
    <property type="evidence" value="ECO:0007669"/>
    <property type="project" value="TreeGrafter"/>
</dbReference>
<reference evidence="7 8" key="1">
    <citation type="submission" date="2023-05" db="EMBL/GenBank/DDBJ databases">
        <title>Glutamicibacter sp. B1, complete genome.</title>
        <authorList>
            <person name="Long Y.H."/>
            <person name="Fang T."/>
            <person name="Li X.Y."/>
        </authorList>
    </citation>
    <scope>NUCLEOTIDE SEQUENCE [LARGE SCALE GENOMIC DNA]</scope>
    <source>
        <strain evidence="7 8">B1</strain>
    </source>
</reference>
<keyword evidence="3 6" id="KW-0812">Transmembrane</keyword>
<dbReference type="EMBL" id="CP125942">
    <property type="protein sequence ID" value="XAO45760.1"/>
    <property type="molecule type" value="Genomic_DNA"/>
</dbReference>
<feature type="transmembrane region" description="Helical" evidence="6">
    <location>
        <begin position="214"/>
        <end position="238"/>
    </location>
</feature>
<evidence type="ECO:0000256" key="1">
    <source>
        <dbReference type="ARBA" id="ARBA00004141"/>
    </source>
</evidence>
<evidence type="ECO:0000256" key="4">
    <source>
        <dbReference type="ARBA" id="ARBA00022989"/>
    </source>
</evidence>
<feature type="transmembrane region" description="Helical" evidence="6">
    <location>
        <begin position="119"/>
        <end position="140"/>
    </location>
</feature>
<keyword evidence="4 6" id="KW-1133">Transmembrane helix</keyword>
<dbReference type="Proteomes" id="UP001486888">
    <property type="component" value="Chromosome"/>
</dbReference>
<dbReference type="RefSeq" id="WP_345471543.1">
    <property type="nucleotide sequence ID" value="NZ_CP125942.1"/>
</dbReference>
<evidence type="ECO:0000256" key="6">
    <source>
        <dbReference type="SAM" id="Phobius"/>
    </source>
</evidence>